<dbReference type="Proteomes" id="UP000256650">
    <property type="component" value="Unassembled WGS sequence"/>
</dbReference>
<dbReference type="AlphaFoldDB" id="A0A3D8IE23"/>
<dbReference type="Pfam" id="PF01841">
    <property type="entry name" value="Transglut_core"/>
    <property type="match status" value="1"/>
</dbReference>
<dbReference type="InterPro" id="IPR038765">
    <property type="entry name" value="Papain-like_cys_pep_sf"/>
</dbReference>
<dbReference type="InterPro" id="IPR002931">
    <property type="entry name" value="Transglutaminase-like"/>
</dbReference>
<evidence type="ECO:0000313" key="3">
    <source>
        <dbReference type="Proteomes" id="UP000256650"/>
    </source>
</evidence>
<organism evidence="2 3">
    <name type="scientific">Helicobacter ganmani</name>
    <dbReference type="NCBI Taxonomy" id="60246"/>
    <lineage>
        <taxon>Bacteria</taxon>
        <taxon>Pseudomonadati</taxon>
        <taxon>Campylobacterota</taxon>
        <taxon>Epsilonproteobacteria</taxon>
        <taxon>Campylobacterales</taxon>
        <taxon>Helicobacteraceae</taxon>
        <taxon>Helicobacter</taxon>
    </lineage>
</organism>
<dbReference type="PANTHER" id="PTHR38339">
    <property type="entry name" value="TRANSGLUTAMINASE DOMAIN PROTEIN"/>
    <property type="match status" value="1"/>
</dbReference>
<sequence>MERRTLFKLAGIGALGCFPLLAENKSQNTKQSQKHQRKREFSVTFKHNILESGKCKLWIPLPSSTPYQFLTSNLALSGNYTNAYISNTQIPTLFAEFDKVKSPNLEIKFDITTYERTTDFEEVQAKFNKNAKIPQEVKPYLVATEHIQTDGIVKTTAKEILKNAKAQNANDCQKAKAIFEWVATNMQRDESILGCGVGDAKAILESKKLYGKCTDISSVFVALCRSIGIPAREIFGIRLGQSSFSNAMGSAKDKVANITSGQHCRAEFYVRGYGWIPCDPGDVAKVRLSENLSNEDQKIKKLREYLFGSWEMCWLGYNTARDFILTPIPAETPLNNFGYPYGEVEENVLDYYDAKGFSYSYISVEK</sequence>
<evidence type="ECO:0000313" key="2">
    <source>
        <dbReference type="EMBL" id="RDU63419.1"/>
    </source>
</evidence>
<dbReference type="PANTHER" id="PTHR38339:SF1">
    <property type="entry name" value="TRANSGLUTAMINASE-LIKE DOMAIN-CONTAINING PROTEIN"/>
    <property type="match status" value="1"/>
</dbReference>
<keyword evidence="3" id="KW-1185">Reference proteome</keyword>
<protein>
    <submittedName>
        <fullName evidence="2">Transcriptional regulator</fullName>
    </submittedName>
</protein>
<comment type="caution">
    <text evidence="2">The sequence shown here is derived from an EMBL/GenBank/DDBJ whole genome shotgun (WGS) entry which is preliminary data.</text>
</comment>
<dbReference type="EMBL" id="NXLS01000003">
    <property type="protein sequence ID" value="RDU63419.1"/>
    <property type="molecule type" value="Genomic_DNA"/>
</dbReference>
<dbReference type="SUPFAM" id="SSF54001">
    <property type="entry name" value="Cysteine proteinases"/>
    <property type="match status" value="1"/>
</dbReference>
<accession>A0A3D8IE23</accession>
<gene>
    <name evidence="2" type="ORF">CQA43_04670</name>
</gene>
<name>A0A3D8IE23_9HELI</name>
<evidence type="ECO:0000259" key="1">
    <source>
        <dbReference type="SMART" id="SM00460"/>
    </source>
</evidence>
<proteinExistence type="predicted"/>
<dbReference type="RefSeq" id="WP_115551446.1">
    <property type="nucleotide sequence ID" value="NZ_CAOOSM010000007.1"/>
</dbReference>
<dbReference type="Gene3D" id="3.10.620.30">
    <property type="match status" value="1"/>
</dbReference>
<dbReference type="SMART" id="SM00460">
    <property type="entry name" value="TGc"/>
    <property type="match status" value="1"/>
</dbReference>
<dbReference type="GeneID" id="82535578"/>
<reference evidence="2 3" key="1">
    <citation type="submission" date="2018-04" db="EMBL/GenBank/DDBJ databases">
        <title>Novel Campyloabacter and Helicobacter Species and Strains.</title>
        <authorList>
            <person name="Mannion A.J."/>
            <person name="Shen Z."/>
            <person name="Fox J.G."/>
        </authorList>
    </citation>
    <scope>NUCLEOTIDE SEQUENCE [LARGE SCALE GENOMIC DNA]</scope>
    <source>
        <strain evidence="2 3">MIT 99-5101</strain>
    </source>
</reference>
<feature type="domain" description="Transglutaminase-like" evidence="1">
    <location>
        <begin position="205"/>
        <end position="282"/>
    </location>
</feature>
<dbReference type="OrthoDB" id="9804872at2"/>